<proteinExistence type="predicted"/>
<dbReference type="InterPro" id="IPR004111">
    <property type="entry name" value="Repressor_TetR_C"/>
</dbReference>
<evidence type="ECO:0000259" key="6">
    <source>
        <dbReference type="PROSITE" id="PS50977"/>
    </source>
</evidence>
<dbReference type="PRINTS" id="PR00455">
    <property type="entry name" value="HTHTETR"/>
</dbReference>
<evidence type="ECO:0000256" key="5">
    <source>
        <dbReference type="SAM" id="MobiDB-lite"/>
    </source>
</evidence>
<dbReference type="OrthoDB" id="329481at2"/>
<dbReference type="STRING" id="1513793.SAMN06296036_102155"/>
<evidence type="ECO:0000256" key="1">
    <source>
        <dbReference type="ARBA" id="ARBA00023015"/>
    </source>
</evidence>
<reference evidence="8" key="1">
    <citation type="submission" date="2017-04" db="EMBL/GenBank/DDBJ databases">
        <authorList>
            <person name="Varghese N."/>
            <person name="Submissions S."/>
        </authorList>
    </citation>
    <scope>NUCLEOTIDE SEQUENCE [LARGE SCALE GENOMIC DNA]</scope>
    <source>
        <strain evidence="8">RKEM611</strain>
    </source>
</reference>
<keyword evidence="2 4" id="KW-0238">DNA-binding</keyword>
<feature type="compositionally biased region" description="Basic residues" evidence="5">
    <location>
        <begin position="1"/>
        <end position="16"/>
    </location>
</feature>
<evidence type="ECO:0000313" key="7">
    <source>
        <dbReference type="EMBL" id="SME94903.1"/>
    </source>
</evidence>
<dbReference type="AlphaFoldDB" id="A0A1Y6BBL6"/>
<dbReference type="InterPro" id="IPR001647">
    <property type="entry name" value="HTH_TetR"/>
</dbReference>
<dbReference type="GO" id="GO:0003700">
    <property type="term" value="F:DNA-binding transcription factor activity"/>
    <property type="evidence" value="ECO:0007669"/>
    <property type="project" value="TreeGrafter"/>
</dbReference>
<dbReference type="PROSITE" id="PS50977">
    <property type="entry name" value="HTH_TETR_2"/>
    <property type="match status" value="1"/>
</dbReference>
<dbReference type="InterPro" id="IPR036271">
    <property type="entry name" value="Tet_transcr_reg_TetR-rel_C_sf"/>
</dbReference>
<feature type="region of interest" description="Disordered" evidence="5">
    <location>
        <begin position="1"/>
        <end position="20"/>
    </location>
</feature>
<dbReference type="GO" id="GO:0000976">
    <property type="term" value="F:transcription cis-regulatory region binding"/>
    <property type="evidence" value="ECO:0007669"/>
    <property type="project" value="TreeGrafter"/>
</dbReference>
<dbReference type="PANTHER" id="PTHR30055:SF151">
    <property type="entry name" value="TRANSCRIPTIONAL REGULATORY PROTEIN"/>
    <property type="match status" value="1"/>
</dbReference>
<keyword evidence="1" id="KW-0805">Transcription regulation</keyword>
<dbReference type="EMBL" id="FWZT01000002">
    <property type="protein sequence ID" value="SME94903.1"/>
    <property type="molecule type" value="Genomic_DNA"/>
</dbReference>
<accession>A0A1Y6BBL6</accession>
<evidence type="ECO:0000313" key="8">
    <source>
        <dbReference type="Proteomes" id="UP000192907"/>
    </source>
</evidence>
<dbReference type="SUPFAM" id="SSF46689">
    <property type="entry name" value="Homeodomain-like"/>
    <property type="match status" value="1"/>
</dbReference>
<dbReference type="GO" id="GO:0045892">
    <property type="term" value="P:negative regulation of DNA-templated transcription"/>
    <property type="evidence" value="ECO:0007669"/>
    <property type="project" value="InterPro"/>
</dbReference>
<dbReference type="Proteomes" id="UP000192907">
    <property type="component" value="Unassembled WGS sequence"/>
</dbReference>
<sequence length="232" mass="26413">MAENRKKKARGKRKERHSVSREGILQHAIEIANEEGLPKVSMRRIASYFGVEAMSLYHHIQSKDEILNGMVDQILGQVSFDGEAPWQDSMRQRAESTRQVLIKNPWALGILESRPQPGPETLAYHDKVLGVLFRHGFSLALAAHTFSALDAYTYGFIMQEQALPFDNPEDLEIIAASILASFPKGAYPHLKRLTLDYILKPEYSYDKEFLYGLSLILDTLEARRKKEEDLVP</sequence>
<keyword evidence="8" id="KW-1185">Reference proteome</keyword>
<name>A0A1Y6BBL6_9BACT</name>
<dbReference type="SUPFAM" id="SSF48498">
    <property type="entry name" value="Tetracyclin repressor-like, C-terminal domain"/>
    <property type="match status" value="1"/>
</dbReference>
<dbReference type="Gene3D" id="1.10.357.10">
    <property type="entry name" value="Tetracycline Repressor, domain 2"/>
    <property type="match status" value="1"/>
</dbReference>
<organism evidence="7 8">
    <name type="scientific">Pseudobacteriovorax antillogorgiicola</name>
    <dbReference type="NCBI Taxonomy" id="1513793"/>
    <lineage>
        <taxon>Bacteria</taxon>
        <taxon>Pseudomonadati</taxon>
        <taxon>Bdellovibrionota</taxon>
        <taxon>Oligoflexia</taxon>
        <taxon>Oligoflexales</taxon>
        <taxon>Pseudobacteriovoracaceae</taxon>
        <taxon>Pseudobacteriovorax</taxon>
    </lineage>
</organism>
<evidence type="ECO:0000256" key="2">
    <source>
        <dbReference type="ARBA" id="ARBA00023125"/>
    </source>
</evidence>
<evidence type="ECO:0000256" key="4">
    <source>
        <dbReference type="PROSITE-ProRule" id="PRU00335"/>
    </source>
</evidence>
<dbReference type="RefSeq" id="WP_132315454.1">
    <property type="nucleotide sequence ID" value="NZ_FWZT01000002.1"/>
</dbReference>
<keyword evidence="3" id="KW-0804">Transcription</keyword>
<gene>
    <name evidence="7" type="ORF">SAMN06296036_102155</name>
</gene>
<evidence type="ECO:0000256" key="3">
    <source>
        <dbReference type="ARBA" id="ARBA00023163"/>
    </source>
</evidence>
<dbReference type="InterPro" id="IPR050109">
    <property type="entry name" value="HTH-type_TetR-like_transc_reg"/>
</dbReference>
<dbReference type="InterPro" id="IPR009057">
    <property type="entry name" value="Homeodomain-like_sf"/>
</dbReference>
<dbReference type="Gene3D" id="1.10.10.60">
    <property type="entry name" value="Homeodomain-like"/>
    <property type="match status" value="1"/>
</dbReference>
<protein>
    <submittedName>
        <fullName evidence="7">Transcriptional regulator, TetR family</fullName>
    </submittedName>
</protein>
<dbReference type="PANTHER" id="PTHR30055">
    <property type="entry name" value="HTH-TYPE TRANSCRIPTIONAL REGULATOR RUTR"/>
    <property type="match status" value="1"/>
</dbReference>
<dbReference type="Pfam" id="PF00440">
    <property type="entry name" value="TetR_N"/>
    <property type="match status" value="1"/>
</dbReference>
<dbReference type="Pfam" id="PF02909">
    <property type="entry name" value="TetR_C_1"/>
    <property type="match status" value="1"/>
</dbReference>
<feature type="domain" description="HTH tetR-type" evidence="6">
    <location>
        <begin position="18"/>
        <end position="78"/>
    </location>
</feature>
<feature type="DNA-binding region" description="H-T-H motif" evidence="4">
    <location>
        <begin position="41"/>
        <end position="60"/>
    </location>
</feature>